<accession>A0A9P8C7F9</accession>
<dbReference type="AlphaFoldDB" id="A0A9P8C7F9"/>
<proteinExistence type="predicted"/>
<evidence type="ECO:0000313" key="2">
    <source>
        <dbReference type="Proteomes" id="UP000824998"/>
    </source>
</evidence>
<dbReference type="PANTHER" id="PTHR42085:SF8">
    <property type="entry name" value="F-BOX DOMAIN-CONTAINING PROTEIN"/>
    <property type="match status" value="1"/>
</dbReference>
<dbReference type="Proteomes" id="UP000824998">
    <property type="component" value="Unassembled WGS sequence"/>
</dbReference>
<reference evidence="1" key="1">
    <citation type="journal article" date="2021" name="IMA Fungus">
        <title>Genomic characterization of three marine fungi, including Emericellopsis atlantica sp. nov. with signatures of a generalist lifestyle and marine biomass degradation.</title>
        <authorList>
            <person name="Hagestad O.C."/>
            <person name="Hou L."/>
            <person name="Andersen J.H."/>
            <person name="Hansen E.H."/>
            <person name="Altermark B."/>
            <person name="Li C."/>
            <person name="Kuhnert E."/>
            <person name="Cox R.J."/>
            <person name="Crous P.W."/>
            <person name="Spatafora J.W."/>
            <person name="Lail K."/>
            <person name="Amirebrahimi M."/>
            <person name="Lipzen A."/>
            <person name="Pangilinan J."/>
            <person name="Andreopoulos W."/>
            <person name="Hayes R.D."/>
            <person name="Ng V."/>
            <person name="Grigoriev I.V."/>
            <person name="Jackson S.A."/>
            <person name="Sutton T.D.S."/>
            <person name="Dobson A.D.W."/>
            <person name="Rama T."/>
        </authorList>
    </citation>
    <scope>NUCLEOTIDE SEQUENCE</scope>
    <source>
        <strain evidence="1">TRa018bII</strain>
    </source>
</reference>
<organism evidence="1 2">
    <name type="scientific">Amylocarpus encephaloides</name>
    <dbReference type="NCBI Taxonomy" id="45428"/>
    <lineage>
        <taxon>Eukaryota</taxon>
        <taxon>Fungi</taxon>
        <taxon>Dikarya</taxon>
        <taxon>Ascomycota</taxon>
        <taxon>Pezizomycotina</taxon>
        <taxon>Leotiomycetes</taxon>
        <taxon>Helotiales</taxon>
        <taxon>Helotiales incertae sedis</taxon>
        <taxon>Amylocarpus</taxon>
    </lineage>
</organism>
<dbReference type="OrthoDB" id="5397846at2759"/>
<name>A0A9P8C7F9_9HELO</name>
<dbReference type="InterPro" id="IPR038883">
    <property type="entry name" value="AN11006-like"/>
</dbReference>
<dbReference type="EMBL" id="MU251399">
    <property type="protein sequence ID" value="KAG9236773.1"/>
    <property type="molecule type" value="Genomic_DNA"/>
</dbReference>
<gene>
    <name evidence="1" type="ORF">BJ875DRAFT_439036</name>
</gene>
<dbReference type="PANTHER" id="PTHR42085">
    <property type="entry name" value="F-BOX DOMAIN-CONTAINING PROTEIN"/>
    <property type="match status" value="1"/>
</dbReference>
<keyword evidence="2" id="KW-1185">Reference proteome</keyword>
<protein>
    <submittedName>
        <fullName evidence="1">Uncharacterized protein</fullName>
    </submittedName>
</protein>
<sequence>MAGTGKSQRVQLTRFSSRVAAIASDPTTLAVKVEISTPHSAYNANSTAASTTATVPTASSSIMTNLTTPGSTAATSEQETFPFFSFALEIREMVYKELLILPEGVKSYEAVFECVSREMYRAKSYVNTLFGQKFVEFKQRPDNRARVRYAAQELNKLTGFLLTSKKVYKEAHKIFYSGKSFHFNEFHDLHKFLITIGQYNRNCLSEVNFALYGRLRLPSLKLLAGCVKPKNIGIQVLGATVVEMHDKYNFLAAYGMNQFRKIRGCQLIIVTVIHNIECGIYTFKPAHIAHVTKVFNQYLCRPRKRIRGTKVSEEVNAHLRYEIAHFTRSMRAPRN</sequence>
<evidence type="ECO:0000313" key="1">
    <source>
        <dbReference type="EMBL" id="KAG9236773.1"/>
    </source>
</evidence>
<comment type="caution">
    <text evidence="1">The sequence shown here is derived from an EMBL/GenBank/DDBJ whole genome shotgun (WGS) entry which is preliminary data.</text>
</comment>